<feature type="region of interest" description="Disordered" evidence="3">
    <location>
        <begin position="1"/>
        <end position="26"/>
    </location>
</feature>
<dbReference type="Pfam" id="PF02668">
    <property type="entry name" value="TauD"/>
    <property type="match status" value="1"/>
</dbReference>
<evidence type="ECO:0000313" key="5">
    <source>
        <dbReference type="EMBL" id="ELA32417.1"/>
    </source>
</evidence>
<dbReference type="InterPro" id="IPR003819">
    <property type="entry name" value="TauD/TfdA-like"/>
</dbReference>
<dbReference type="AlphaFoldDB" id="L2G1G4"/>
<feature type="region of interest" description="Disordered" evidence="3">
    <location>
        <begin position="349"/>
        <end position="377"/>
    </location>
</feature>
<evidence type="ECO:0000256" key="1">
    <source>
        <dbReference type="ARBA" id="ARBA00023002"/>
    </source>
</evidence>
<evidence type="ECO:0000259" key="4">
    <source>
        <dbReference type="Pfam" id="PF02668"/>
    </source>
</evidence>
<keyword evidence="2" id="KW-0045">Antibiotic biosynthesis</keyword>
<organism evidence="5">
    <name type="scientific">Colletotrichum fructicola (strain Nara gc5)</name>
    <name type="common">Anthracnose fungus</name>
    <name type="synonym">Colletotrichum gloeosporioides (strain Nara gc5)</name>
    <dbReference type="NCBI Taxonomy" id="1213859"/>
    <lineage>
        <taxon>Eukaryota</taxon>
        <taxon>Fungi</taxon>
        <taxon>Dikarya</taxon>
        <taxon>Ascomycota</taxon>
        <taxon>Pezizomycotina</taxon>
        <taxon>Sordariomycetes</taxon>
        <taxon>Hypocreomycetidae</taxon>
        <taxon>Glomerellales</taxon>
        <taxon>Glomerellaceae</taxon>
        <taxon>Colletotrichum</taxon>
        <taxon>Colletotrichum gloeosporioides species complex</taxon>
    </lineage>
</organism>
<feature type="domain" description="TauD/TfdA-like" evidence="4">
    <location>
        <begin position="100"/>
        <end position="338"/>
    </location>
</feature>
<dbReference type="InterPro" id="IPR050411">
    <property type="entry name" value="AlphaKG_dependent_hydroxylases"/>
</dbReference>
<dbReference type="EMBL" id="KB020707">
    <property type="protein sequence ID" value="ELA32417.1"/>
    <property type="molecule type" value="Genomic_DNA"/>
</dbReference>
<dbReference type="GO" id="GO:0017000">
    <property type="term" value="P:antibiotic biosynthetic process"/>
    <property type="evidence" value="ECO:0007669"/>
    <property type="project" value="UniProtKB-KW"/>
</dbReference>
<dbReference type="Gene3D" id="3.60.130.10">
    <property type="entry name" value="Clavaminate synthase-like"/>
    <property type="match status" value="1"/>
</dbReference>
<dbReference type="PANTHER" id="PTHR10696">
    <property type="entry name" value="GAMMA-BUTYROBETAINE HYDROXYLASE-RELATED"/>
    <property type="match status" value="1"/>
</dbReference>
<dbReference type="PANTHER" id="PTHR10696:SF56">
    <property type="entry name" value="TAUD_TFDA-LIKE DOMAIN-CONTAINING PROTEIN"/>
    <property type="match status" value="1"/>
</dbReference>
<dbReference type="InterPro" id="IPR042098">
    <property type="entry name" value="TauD-like_sf"/>
</dbReference>
<dbReference type="STRING" id="1213859.L2G1G4"/>
<dbReference type="HOGENOM" id="CLU_041041_2_1_1"/>
<proteinExistence type="predicted"/>
<dbReference type="SUPFAM" id="SSF51197">
    <property type="entry name" value="Clavaminate synthase-like"/>
    <property type="match status" value="1"/>
</dbReference>
<keyword evidence="1" id="KW-0560">Oxidoreductase</keyword>
<gene>
    <name evidence="5" type="ORF">CGGC5_7519</name>
</gene>
<evidence type="ECO:0000256" key="3">
    <source>
        <dbReference type="SAM" id="MobiDB-lite"/>
    </source>
</evidence>
<evidence type="ECO:0000256" key="2">
    <source>
        <dbReference type="ARBA" id="ARBA00023194"/>
    </source>
</evidence>
<dbReference type="GO" id="GO:0051213">
    <property type="term" value="F:dioxygenase activity"/>
    <property type="evidence" value="ECO:0007669"/>
    <property type="project" value="UniProtKB-KW"/>
</dbReference>
<keyword evidence="5" id="KW-0223">Dioxygenase</keyword>
<sequence>MAPGILVDEPVEVSSSGPWKGKNDDAPRDIFPDGIRTSGQHNPLYDVLRPYEEFPKEITGRTVWHKEEFENSPEKWTHRFTPEEVEELGRTSDEFIASGTPLTGISKSNFPLPKLSKALTDLREDLINGKGFILFKGFPAQEWGPHKTAVGYMGLGTYLGYFVSQNGRGHVLGHVKDVGDDPTQIDRVRIYRTTARQFFHADDGDLVGLLCVHRAAEGVSIHAVWNELQRAHPDVAELLTKPVWYFDRKGENGGQQRVYCKWDPYYVRSLTRFSDKGIIPPLSPEQLHALKTLEDTCQKLALHMILEVGDIQFLSNAHLLHARTEYKDFPPPALLRLWLSTPETEGGWALPFPDSKEKKRGGIQVNNQPPTAPLDAE</sequence>
<protein>
    <submittedName>
        <fullName evidence="5">Taurine catabolism dioxygenase</fullName>
    </submittedName>
</protein>
<accession>L2G1G4</accession>
<name>L2G1G4_COLFN</name>
<reference evidence="5" key="1">
    <citation type="submission" date="2012-08" db="EMBL/GenBank/DDBJ databases">
        <title>Genome analysis of Colletotrichum orbiculare and Colletotrichum fructicola.</title>
        <authorList>
            <person name="Gan P.H.P."/>
            <person name="Ikeda K."/>
            <person name="Irieda H."/>
            <person name="Narusaka M."/>
            <person name="O'Connell R.J."/>
            <person name="Narusaka Y."/>
            <person name="Takano Y."/>
            <person name="Kubo Y."/>
            <person name="Shirasu K."/>
        </authorList>
    </citation>
    <scope>NUCLEOTIDE SEQUENCE</scope>
    <source>
        <strain evidence="5">Nara gc5</strain>
    </source>
</reference>